<accession>A0ABV0FVZ0</accession>
<sequence length="180" mass="19024">MNADPLSDLPRAPGPVPEALAALDTARHTLAQAAPDPAADARVLAQLQAACPAAPAVTATAGTAVAAAIAPHRWQRWLATSAGLLATALVLLVLGPPGPRRAAQQGWDSGFMPVVSQDEWRRTLAEQRELPVWLMPAELPRQQLAQLGLPFDASRADESLRAELMVHPSTGRLLAVRILP</sequence>
<organism evidence="1 2">
    <name type="scientific">Roseateles paludis</name>
    <dbReference type="NCBI Taxonomy" id="3145238"/>
    <lineage>
        <taxon>Bacteria</taxon>
        <taxon>Pseudomonadati</taxon>
        <taxon>Pseudomonadota</taxon>
        <taxon>Betaproteobacteria</taxon>
        <taxon>Burkholderiales</taxon>
        <taxon>Sphaerotilaceae</taxon>
        <taxon>Roseateles</taxon>
    </lineage>
</organism>
<protein>
    <recommendedName>
        <fullName evidence="3">DUF3379 domain-containing protein</fullName>
    </recommendedName>
</protein>
<gene>
    <name evidence="1" type="ORF">ABDJ85_01275</name>
</gene>
<keyword evidence="2" id="KW-1185">Reference proteome</keyword>
<dbReference type="RefSeq" id="WP_347702913.1">
    <property type="nucleotide sequence ID" value="NZ_JBDPZD010000001.1"/>
</dbReference>
<proteinExistence type="predicted"/>
<comment type="caution">
    <text evidence="1">The sequence shown here is derived from an EMBL/GenBank/DDBJ whole genome shotgun (WGS) entry which is preliminary data.</text>
</comment>
<dbReference type="EMBL" id="JBDPZD010000001">
    <property type="protein sequence ID" value="MEO3690079.1"/>
    <property type="molecule type" value="Genomic_DNA"/>
</dbReference>
<evidence type="ECO:0000313" key="1">
    <source>
        <dbReference type="EMBL" id="MEO3690079.1"/>
    </source>
</evidence>
<name>A0ABV0FVZ0_9BURK</name>
<evidence type="ECO:0008006" key="3">
    <source>
        <dbReference type="Google" id="ProtNLM"/>
    </source>
</evidence>
<reference evidence="1 2" key="1">
    <citation type="submission" date="2024-05" db="EMBL/GenBank/DDBJ databases">
        <title>Roseateles sp. DJS-2-20 16S ribosomal RNA gene Genome sequencing and assembly.</title>
        <authorList>
            <person name="Woo H."/>
        </authorList>
    </citation>
    <scope>NUCLEOTIDE SEQUENCE [LARGE SCALE GENOMIC DNA]</scope>
    <source>
        <strain evidence="1 2">DJS-2-20</strain>
    </source>
</reference>
<evidence type="ECO:0000313" key="2">
    <source>
        <dbReference type="Proteomes" id="UP001495147"/>
    </source>
</evidence>
<dbReference type="Proteomes" id="UP001495147">
    <property type="component" value="Unassembled WGS sequence"/>
</dbReference>